<dbReference type="InterPro" id="IPR011021">
    <property type="entry name" value="Arrestin-like_N"/>
</dbReference>
<feature type="region of interest" description="Disordered" evidence="1">
    <location>
        <begin position="338"/>
        <end position="357"/>
    </location>
</feature>
<dbReference type="InterPro" id="IPR011022">
    <property type="entry name" value="Arrestin_C-like"/>
</dbReference>
<dbReference type="GO" id="GO:0070086">
    <property type="term" value="P:ubiquitin-dependent endocytosis"/>
    <property type="evidence" value="ECO:0007669"/>
    <property type="project" value="TreeGrafter"/>
</dbReference>
<feature type="compositionally biased region" description="Polar residues" evidence="1">
    <location>
        <begin position="474"/>
        <end position="484"/>
    </location>
</feature>
<name>A0A1Y2BJB4_9TREE</name>
<evidence type="ECO:0000259" key="2">
    <source>
        <dbReference type="SMART" id="SM01017"/>
    </source>
</evidence>
<dbReference type="OrthoDB" id="2238745at2759"/>
<feature type="compositionally biased region" description="Basic and acidic residues" evidence="1">
    <location>
        <begin position="514"/>
        <end position="529"/>
    </location>
</feature>
<feature type="compositionally biased region" description="Low complexity" evidence="1">
    <location>
        <begin position="224"/>
        <end position="239"/>
    </location>
</feature>
<feature type="region of interest" description="Disordered" evidence="1">
    <location>
        <begin position="1086"/>
        <end position="1125"/>
    </location>
</feature>
<dbReference type="GO" id="GO:0005829">
    <property type="term" value="C:cytosol"/>
    <property type="evidence" value="ECO:0007669"/>
    <property type="project" value="TreeGrafter"/>
</dbReference>
<dbReference type="FunCoup" id="A0A1Y2BJB4">
    <property type="interactions" value="280"/>
</dbReference>
<dbReference type="PANTHER" id="PTHR11188:SF17">
    <property type="entry name" value="FI21816P1"/>
    <property type="match status" value="1"/>
</dbReference>
<feature type="compositionally biased region" description="Low complexity" evidence="1">
    <location>
        <begin position="425"/>
        <end position="444"/>
    </location>
</feature>
<feature type="compositionally biased region" description="Polar residues" evidence="1">
    <location>
        <begin position="965"/>
        <end position="975"/>
    </location>
</feature>
<feature type="compositionally biased region" description="Low complexity" evidence="1">
    <location>
        <begin position="537"/>
        <end position="548"/>
    </location>
</feature>
<accession>A0A1Y2BJB4</accession>
<proteinExistence type="predicted"/>
<dbReference type="GO" id="GO:0030674">
    <property type="term" value="F:protein-macromolecule adaptor activity"/>
    <property type="evidence" value="ECO:0007669"/>
    <property type="project" value="TreeGrafter"/>
</dbReference>
<reference evidence="3 4" key="1">
    <citation type="submission" date="2016-07" db="EMBL/GenBank/DDBJ databases">
        <title>Pervasive Adenine N6-methylation of Active Genes in Fungi.</title>
        <authorList>
            <consortium name="DOE Joint Genome Institute"/>
            <person name="Mondo S.J."/>
            <person name="Dannebaum R.O."/>
            <person name="Kuo R.C."/>
            <person name="Labutti K."/>
            <person name="Haridas S."/>
            <person name="Kuo A."/>
            <person name="Salamov A."/>
            <person name="Ahrendt S.R."/>
            <person name="Lipzen A."/>
            <person name="Sullivan W."/>
            <person name="Andreopoulos W.B."/>
            <person name="Clum A."/>
            <person name="Lindquist E."/>
            <person name="Daum C."/>
            <person name="Ramamoorthy G.K."/>
            <person name="Gryganskyi A."/>
            <person name="Culley D."/>
            <person name="Magnuson J.K."/>
            <person name="James T.Y."/>
            <person name="O'Malley M.A."/>
            <person name="Stajich J.E."/>
            <person name="Spatafora J.W."/>
            <person name="Visel A."/>
            <person name="Grigoriev I.V."/>
        </authorList>
    </citation>
    <scope>NUCLEOTIDE SEQUENCE [LARGE SCALE GENOMIC DNA]</scope>
    <source>
        <strain evidence="3 4">68-887.2</strain>
    </source>
</reference>
<dbReference type="AlphaFoldDB" id="A0A1Y2BJB4"/>
<comment type="caution">
    <text evidence="3">The sequence shown here is derived from an EMBL/GenBank/DDBJ whole genome shotgun (WGS) entry which is preliminary data.</text>
</comment>
<feature type="compositionally biased region" description="Low complexity" evidence="1">
    <location>
        <begin position="376"/>
        <end position="396"/>
    </location>
</feature>
<gene>
    <name evidence="3" type="ORF">BCR39DRAFT_515253</name>
</gene>
<dbReference type="InParanoid" id="A0A1Y2BJB4"/>
<feature type="domain" description="Arrestin C-terminal-like" evidence="2">
    <location>
        <begin position="748"/>
        <end position="956"/>
    </location>
</feature>
<feature type="compositionally biased region" description="Polar residues" evidence="1">
    <location>
        <begin position="499"/>
        <end position="510"/>
    </location>
</feature>
<feature type="compositionally biased region" description="Basic and acidic residues" evidence="1">
    <location>
        <begin position="179"/>
        <end position="200"/>
    </location>
</feature>
<sequence length="1125" mass="122359">MVKAHQPLQIRLTEPVIFLKGPSTGLDFRGRPQTVRQDAQPAMLRGLLTLRLGKPTRIRSIVIRLEGKARTEWPEGIGARRMDTHEEHVIISETTTYFSAKHDSPTRSRSARRAASLGPGVSLAQWDLDEDVIDDELDLQGVPAEGEDMGDWVGVNMTRGRPEGGRSLRSASAMPGTHDSSHWHRDGFSRRPSFTDDRDALGLNHLALRDTRGPSPAYTPNMPTSVSRRSSLRTGSSSTAHEPVLSPIVSAANSRRGSERDDSTETQLGRRGASSGPGSLLIDDPLSENVPWEPRTPAGDPTLRFSYGLEGNASESRSILRPASTREPSGEVRFDTAVRGGEEAEPQGGAPTTDSPLELERQSAELNRAASIRTTSTNFSASSLSLSGSSGENHSAGEVHPISAAIQPTSGMSTTHNSPAPSAAPSIINESIRRPSISSNSISSGPREDETLVTPDTSRQGSLSSAPREAPRTLRQTRTASHASTIVEDLPTILPSAGRSGSFTLSSRPSLQHLRPDSSGKSETSEDSRGRHHHKFSLSAALRNLSSRGKSKSRSRQSSVAETNSRTPSIAEPMPGDTSMSRVGSGSAIPPHLRQSTRRVSGGQSDFIPPYGRGGAGSVPRDSSRERTLSPVGSDDRSESRGRGRHKGMKVLTGKLGLDHTDAEEDVHNWKEFRKGTYNYPISFPIPVDAPPSIHAEFGSVTYRLKATVIRVGALTPNLVEEVEVMMIASPQEDDLEESENVIVERQWEEQMRYQIALSGKAFPIGGTIPISVRLMPLAKCRIHRLTVSLEEKTDYFAQDRKVARHETPKKYMLLFIKQPEKLERIQPLLPILSDDPNAAKDSPLAPLAIQAARNNPPPDAFDVDGDEDAMFASMYASLLDPLGPWHLEKTLTVPDCASSIRFTTKHAKTNIQVSHWLKVTIRVERGDNVAVDTKGRRKQFDIIIETPIKILDCRVNPQWNSLPTYTPQNPSSQAAGPGICSIHGNGPRPAAIHSTHRAAQFDPLVAAAAPLQGRIAAFPVFDGTYRDSSNSRSRDRRTSEGMPANLNGAEGDDSLLERNITYDRLMSGQVTVTGETPPTYVEAMASRARTQSRSRSRLGREGRGNGEMAQEWENGLGSVQETVV</sequence>
<feature type="compositionally biased region" description="Polar residues" evidence="1">
    <location>
        <begin position="406"/>
        <end position="420"/>
    </location>
</feature>
<dbReference type="Pfam" id="PF00339">
    <property type="entry name" value="Arrestin_N"/>
    <property type="match status" value="1"/>
</dbReference>
<feature type="region of interest" description="Disordered" evidence="1">
    <location>
        <begin position="160"/>
        <end position="332"/>
    </location>
</feature>
<dbReference type="Pfam" id="PF02752">
    <property type="entry name" value="Arrestin_C"/>
    <property type="match status" value="1"/>
</dbReference>
<dbReference type="InterPro" id="IPR050357">
    <property type="entry name" value="Arrestin_domain-protein"/>
</dbReference>
<dbReference type="Gene3D" id="2.60.40.640">
    <property type="match status" value="2"/>
</dbReference>
<evidence type="ECO:0000313" key="3">
    <source>
        <dbReference type="EMBL" id="ORY34869.1"/>
    </source>
</evidence>
<organism evidence="3 4">
    <name type="scientific">Naematelia encephala</name>
    <dbReference type="NCBI Taxonomy" id="71784"/>
    <lineage>
        <taxon>Eukaryota</taxon>
        <taxon>Fungi</taxon>
        <taxon>Dikarya</taxon>
        <taxon>Basidiomycota</taxon>
        <taxon>Agaricomycotina</taxon>
        <taxon>Tremellomycetes</taxon>
        <taxon>Tremellales</taxon>
        <taxon>Naemateliaceae</taxon>
        <taxon>Naematelia</taxon>
    </lineage>
</organism>
<evidence type="ECO:0000313" key="4">
    <source>
        <dbReference type="Proteomes" id="UP000193986"/>
    </source>
</evidence>
<feature type="compositionally biased region" description="Basic and acidic residues" evidence="1">
    <location>
        <begin position="622"/>
        <end position="642"/>
    </location>
</feature>
<dbReference type="STRING" id="71784.A0A1Y2BJB4"/>
<dbReference type="GO" id="GO:0031625">
    <property type="term" value="F:ubiquitin protein ligase binding"/>
    <property type="evidence" value="ECO:0007669"/>
    <property type="project" value="TreeGrafter"/>
</dbReference>
<dbReference type="SMART" id="SM01017">
    <property type="entry name" value="Arrestin_C"/>
    <property type="match status" value="1"/>
</dbReference>
<feature type="compositionally biased region" description="Polar residues" evidence="1">
    <location>
        <begin position="454"/>
        <end position="465"/>
    </location>
</feature>
<feature type="region of interest" description="Disordered" evidence="1">
    <location>
        <begin position="1023"/>
        <end position="1053"/>
    </location>
</feature>
<dbReference type="PANTHER" id="PTHR11188">
    <property type="entry name" value="ARRESTIN DOMAIN CONTAINING PROTEIN"/>
    <property type="match status" value="1"/>
</dbReference>
<protein>
    <submittedName>
        <fullName evidence="3">Or S-antigen, C-terminal domain-domain-containing protein</fullName>
    </submittedName>
</protein>
<dbReference type="InterPro" id="IPR014752">
    <property type="entry name" value="Arrestin-like_C"/>
</dbReference>
<feature type="region of interest" description="Disordered" evidence="1">
    <location>
        <begin position="376"/>
        <end position="649"/>
    </location>
</feature>
<dbReference type="EMBL" id="MCFC01000002">
    <property type="protein sequence ID" value="ORY34869.1"/>
    <property type="molecule type" value="Genomic_DNA"/>
</dbReference>
<keyword evidence="4" id="KW-1185">Reference proteome</keyword>
<evidence type="ECO:0000256" key="1">
    <source>
        <dbReference type="SAM" id="MobiDB-lite"/>
    </source>
</evidence>
<feature type="region of interest" description="Disordered" evidence="1">
    <location>
        <begin position="965"/>
        <end position="992"/>
    </location>
</feature>
<dbReference type="Proteomes" id="UP000193986">
    <property type="component" value="Unassembled WGS sequence"/>
</dbReference>